<protein>
    <submittedName>
        <fullName evidence="1">Uncharacterized protein</fullName>
    </submittedName>
</protein>
<name>A0AAV7KWX6_PLEWA</name>
<organism evidence="1 2">
    <name type="scientific">Pleurodeles waltl</name>
    <name type="common">Iberian ribbed newt</name>
    <dbReference type="NCBI Taxonomy" id="8319"/>
    <lineage>
        <taxon>Eukaryota</taxon>
        <taxon>Metazoa</taxon>
        <taxon>Chordata</taxon>
        <taxon>Craniata</taxon>
        <taxon>Vertebrata</taxon>
        <taxon>Euteleostomi</taxon>
        <taxon>Amphibia</taxon>
        <taxon>Batrachia</taxon>
        <taxon>Caudata</taxon>
        <taxon>Salamandroidea</taxon>
        <taxon>Salamandridae</taxon>
        <taxon>Pleurodelinae</taxon>
        <taxon>Pleurodeles</taxon>
    </lineage>
</organism>
<reference evidence="1" key="1">
    <citation type="journal article" date="2022" name="bioRxiv">
        <title>Sequencing and chromosome-scale assembly of the giantPleurodeles waltlgenome.</title>
        <authorList>
            <person name="Brown T."/>
            <person name="Elewa A."/>
            <person name="Iarovenko S."/>
            <person name="Subramanian E."/>
            <person name="Araus A.J."/>
            <person name="Petzold A."/>
            <person name="Susuki M."/>
            <person name="Suzuki K.-i.T."/>
            <person name="Hayashi T."/>
            <person name="Toyoda A."/>
            <person name="Oliveira C."/>
            <person name="Osipova E."/>
            <person name="Leigh N.D."/>
            <person name="Simon A."/>
            <person name="Yun M.H."/>
        </authorList>
    </citation>
    <scope>NUCLEOTIDE SEQUENCE</scope>
    <source>
        <strain evidence="1">20211129_DDA</strain>
        <tissue evidence="1">Liver</tissue>
    </source>
</reference>
<keyword evidence="2" id="KW-1185">Reference proteome</keyword>
<dbReference type="Proteomes" id="UP001066276">
    <property type="component" value="Chromosome 12"/>
</dbReference>
<proteinExistence type="predicted"/>
<sequence length="105" mass="11842">MPATSPGQADAAVSRTPTFIEAQFSGLKEDIAALWTKVVMEIKDVRCDVVEMGQQVDTLEQGSDAKEEEHDTFRHELLEILAQNMELQLHLEDLENRCLCSNIRI</sequence>
<dbReference type="EMBL" id="JANPWB010000016">
    <property type="protein sequence ID" value="KAJ1082829.1"/>
    <property type="molecule type" value="Genomic_DNA"/>
</dbReference>
<accession>A0AAV7KWX6</accession>
<dbReference type="AlphaFoldDB" id="A0AAV7KWX6"/>
<gene>
    <name evidence="1" type="ORF">NDU88_002994</name>
</gene>
<comment type="caution">
    <text evidence="1">The sequence shown here is derived from an EMBL/GenBank/DDBJ whole genome shotgun (WGS) entry which is preliminary data.</text>
</comment>
<evidence type="ECO:0000313" key="2">
    <source>
        <dbReference type="Proteomes" id="UP001066276"/>
    </source>
</evidence>
<evidence type="ECO:0000313" key="1">
    <source>
        <dbReference type="EMBL" id="KAJ1082829.1"/>
    </source>
</evidence>